<dbReference type="Proteomes" id="UP000250321">
    <property type="component" value="Unassembled WGS sequence"/>
</dbReference>
<evidence type="ECO:0000313" key="2">
    <source>
        <dbReference type="Proteomes" id="UP000250321"/>
    </source>
</evidence>
<comment type="caution">
    <text evidence="1">The sequence shown here is derived from an EMBL/GenBank/DDBJ whole genome shotgun (WGS) entry which is preliminary data.</text>
</comment>
<proteinExistence type="predicted"/>
<protein>
    <submittedName>
        <fullName evidence="1">Mitogen-activated protein kinase 20</fullName>
    </submittedName>
</protein>
<gene>
    <name evidence="1" type="ORF">Pyn_39931</name>
</gene>
<dbReference type="GO" id="GO:0016301">
    <property type="term" value="F:kinase activity"/>
    <property type="evidence" value="ECO:0007669"/>
    <property type="project" value="UniProtKB-KW"/>
</dbReference>
<organism evidence="1 2">
    <name type="scientific">Prunus yedoensis var. nudiflora</name>
    <dbReference type="NCBI Taxonomy" id="2094558"/>
    <lineage>
        <taxon>Eukaryota</taxon>
        <taxon>Viridiplantae</taxon>
        <taxon>Streptophyta</taxon>
        <taxon>Embryophyta</taxon>
        <taxon>Tracheophyta</taxon>
        <taxon>Spermatophyta</taxon>
        <taxon>Magnoliopsida</taxon>
        <taxon>eudicotyledons</taxon>
        <taxon>Gunneridae</taxon>
        <taxon>Pentapetalae</taxon>
        <taxon>rosids</taxon>
        <taxon>fabids</taxon>
        <taxon>Rosales</taxon>
        <taxon>Rosaceae</taxon>
        <taxon>Amygdaloideae</taxon>
        <taxon>Amygdaleae</taxon>
        <taxon>Prunus</taxon>
    </lineage>
</organism>
<accession>A0A314UI25</accession>
<dbReference type="AlphaFoldDB" id="A0A314UI25"/>
<evidence type="ECO:0000313" key="1">
    <source>
        <dbReference type="EMBL" id="PQM37175.1"/>
    </source>
</evidence>
<dbReference type="EMBL" id="PJQY01003478">
    <property type="protein sequence ID" value="PQM37175.1"/>
    <property type="molecule type" value="Genomic_DNA"/>
</dbReference>
<dbReference type="STRING" id="2094558.A0A314UI25"/>
<reference evidence="1 2" key="1">
    <citation type="submission" date="2018-02" db="EMBL/GenBank/DDBJ databases">
        <title>Draft genome of wild Prunus yedoensis var. nudiflora.</title>
        <authorList>
            <person name="Baek S."/>
            <person name="Kim J.-H."/>
            <person name="Choi K."/>
            <person name="Kim G.-B."/>
            <person name="Cho A."/>
            <person name="Jang H."/>
            <person name="Shin C.-H."/>
            <person name="Yu H.-J."/>
            <person name="Mun J.-H."/>
        </authorList>
    </citation>
    <scope>NUCLEOTIDE SEQUENCE [LARGE SCALE GENOMIC DNA]</scope>
    <source>
        <strain evidence="2">cv. Jeju island</strain>
        <tissue evidence="1">Leaf</tissue>
    </source>
</reference>
<dbReference type="OrthoDB" id="2396at2759"/>
<keyword evidence="1" id="KW-0808">Transferase</keyword>
<sequence length="131" mass="14181">MKDTYDRRTLVRSSVLPPQAVPPAYCYRKPGAGNQERSVVEVERDMSSQAKQAAQCGMAANVAPDVAISIDSNPFFMTRVGVSKVEHDDRIAVDTNYLQTKAPYGGIGAAAATAAAHRKVGTVQFGMQRMY</sequence>
<keyword evidence="2" id="KW-1185">Reference proteome</keyword>
<name>A0A314UI25_PRUYE</name>
<keyword evidence="1" id="KW-0418">Kinase</keyword>